<dbReference type="Pfam" id="PF21190">
    <property type="entry name" value="Bbp16"/>
    <property type="match status" value="1"/>
</dbReference>
<evidence type="ECO:0000313" key="1">
    <source>
        <dbReference type="EMBL" id="AHE51673.1"/>
    </source>
</evidence>
<organism evidence="1 2">
    <name type="scientific">Sphingomonas sanxanigenens DSM 19645 = NX02</name>
    <dbReference type="NCBI Taxonomy" id="1123269"/>
    <lineage>
        <taxon>Bacteria</taxon>
        <taxon>Pseudomonadati</taxon>
        <taxon>Pseudomonadota</taxon>
        <taxon>Alphaproteobacteria</taxon>
        <taxon>Sphingomonadales</taxon>
        <taxon>Sphingomonadaceae</taxon>
        <taxon>Sphingomonas</taxon>
    </lineage>
</organism>
<sequence>MIIDDTLVLSENQAITAAAGSTNVIDLGAIGTAFGHAAPLARDVGKGGRVPISIAVTEAFAGLTTLTIALQVDDNAGFSSPRTVASSGAIPVAALVAGYRPSFPDHVPEGTDERYLRLFYTPAGTATAGRITAAVSAGRQSG</sequence>
<keyword evidence="2" id="KW-1185">Reference proteome</keyword>
<dbReference type="AlphaFoldDB" id="W0A5R2"/>
<dbReference type="RefSeq" id="WP_025290868.1">
    <property type="nucleotide sequence ID" value="NZ_CP006644.1"/>
</dbReference>
<dbReference type="Proteomes" id="UP000018851">
    <property type="component" value="Chromosome"/>
</dbReference>
<reference evidence="1 2" key="1">
    <citation type="submission" date="2013-07" db="EMBL/GenBank/DDBJ databases">
        <title>Completed genome of Sphingomonas sanxanigenens NX02.</title>
        <authorList>
            <person name="Ma T."/>
            <person name="Huang H."/>
            <person name="Wu M."/>
            <person name="Li X."/>
            <person name="Li G."/>
        </authorList>
    </citation>
    <scope>NUCLEOTIDE SEQUENCE [LARGE SCALE GENOMIC DNA]</scope>
    <source>
        <strain evidence="1 2">NX02</strain>
    </source>
</reference>
<proteinExistence type="predicted"/>
<dbReference type="STRING" id="1123269.NX02_04070"/>
<dbReference type="KEGG" id="ssan:NX02_04070"/>
<gene>
    <name evidence="1" type="ORF">NX02_04070</name>
</gene>
<dbReference type="eggNOG" id="ENOG50336X6">
    <property type="taxonomic scope" value="Bacteria"/>
</dbReference>
<dbReference type="HOGENOM" id="CLU_147424_0_0_5"/>
<name>W0A5R2_9SPHN</name>
<dbReference type="PATRIC" id="fig|1123269.5.peg.797"/>
<protein>
    <submittedName>
        <fullName evidence="1">Uncharacterized protein</fullName>
    </submittedName>
</protein>
<dbReference type="EMBL" id="CP006644">
    <property type="protein sequence ID" value="AHE51673.1"/>
    <property type="molecule type" value="Genomic_DNA"/>
</dbReference>
<dbReference type="InterPro" id="IPR048922">
    <property type="entry name" value="Bbp16"/>
</dbReference>
<dbReference type="Gene3D" id="2.60.120.1110">
    <property type="match status" value="1"/>
</dbReference>
<accession>W0A5R2</accession>
<evidence type="ECO:0000313" key="2">
    <source>
        <dbReference type="Proteomes" id="UP000018851"/>
    </source>
</evidence>
<dbReference type="OrthoDB" id="5455995at2"/>